<dbReference type="RefSeq" id="XP_007394016.1">
    <property type="nucleotide sequence ID" value="XM_007393954.1"/>
</dbReference>
<dbReference type="Proteomes" id="UP000008370">
    <property type="component" value="Unassembled WGS sequence"/>
</dbReference>
<accession>K5W483</accession>
<dbReference type="AlphaFoldDB" id="K5W483"/>
<dbReference type="KEGG" id="pco:PHACADRAFT_253210"/>
<sequence>MPQPSGQGSSTCVNGVHQQAPAAEIRSSSDYSQVSLNYAPTHGNGETLGTSVFWQNPSAQAGVETQAQPGPAPSLDGAYAHAPDPDLETIFADLLPTLSHQDPFAAMTHVMPSYFPSAQFFESAVPLGTGGSGAQLYVQSGGCTEP</sequence>
<feature type="compositionally biased region" description="Polar residues" evidence="1">
    <location>
        <begin position="1"/>
        <end position="17"/>
    </location>
</feature>
<proteinExistence type="predicted"/>
<dbReference type="InParanoid" id="K5W483"/>
<gene>
    <name evidence="2" type="ORF">PHACADRAFT_253210</name>
</gene>
<feature type="compositionally biased region" description="Polar residues" evidence="1">
    <location>
        <begin position="57"/>
        <end position="68"/>
    </location>
</feature>
<keyword evidence="3" id="KW-1185">Reference proteome</keyword>
<dbReference type="GeneID" id="18915705"/>
<protein>
    <submittedName>
        <fullName evidence="2">Uncharacterized protein</fullName>
    </submittedName>
</protein>
<dbReference type="HOGENOM" id="CLU_148823_0_0_1"/>
<name>K5W483_PHACS</name>
<reference evidence="2 3" key="1">
    <citation type="journal article" date="2012" name="BMC Genomics">
        <title>Comparative genomics of the white-rot fungi, Phanerochaete carnosa and P. chrysosporium, to elucidate the genetic basis of the distinct wood types they colonize.</title>
        <authorList>
            <person name="Suzuki H."/>
            <person name="MacDonald J."/>
            <person name="Syed K."/>
            <person name="Salamov A."/>
            <person name="Hori C."/>
            <person name="Aerts A."/>
            <person name="Henrissat B."/>
            <person name="Wiebenga A."/>
            <person name="vanKuyk P.A."/>
            <person name="Barry K."/>
            <person name="Lindquist E."/>
            <person name="LaButti K."/>
            <person name="Lapidus A."/>
            <person name="Lucas S."/>
            <person name="Coutinho P."/>
            <person name="Gong Y."/>
            <person name="Samejima M."/>
            <person name="Mahadevan R."/>
            <person name="Abou-Zaid M."/>
            <person name="de Vries R.P."/>
            <person name="Igarashi K."/>
            <person name="Yadav J.S."/>
            <person name="Grigoriev I.V."/>
            <person name="Master E.R."/>
        </authorList>
    </citation>
    <scope>NUCLEOTIDE SEQUENCE [LARGE SCALE GENOMIC DNA]</scope>
    <source>
        <strain evidence="2 3">HHB-10118-sp</strain>
    </source>
</reference>
<feature type="region of interest" description="Disordered" evidence="1">
    <location>
        <begin position="1"/>
        <end position="29"/>
    </location>
</feature>
<evidence type="ECO:0000256" key="1">
    <source>
        <dbReference type="SAM" id="MobiDB-lite"/>
    </source>
</evidence>
<evidence type="ECO:0000313" key="3">
    <source>
        <dbReference type="Proteomes" id="UP000008370"/>
    </source>
</evidence>
<organism evidence="2 3">
    <name type="scientific">Phanerochaete carnosa (strain HHB-10118-sp)</name>
    <name type="common">White-rot fungus</name>
    <name type="synonym">Peniophora carnosa</name>
    <dbReference type="NCBI Taxonomy" id="650164"/>
    <lineage>
        <taxon>Eukaryota</taxon>
        <taxon>Fungi</taxon>
        <taxon>Dikarya</taxon>
        <taxon>Basidiomycota</taxon>
        <taxon>Agaricomycotina</taxon>
        <taxon>Agaricomycetes</taxon>
        <taxon>Polyporales</taxon>
        <taxon>Phanerochaetaceae</taxon>
        <taxon>Phanerochaete</taxon>
    </lineage>
</organism>
<feature type="region of interest" description="Disordered" evidence="1">
    <location>
        <begin position="57"/>
        <end position="80"/>
    </location>
</feature>
<dbReference type="EMBL" id="JH930470">
    <property type="protein sequence ID" value="EKM58718.1"/>
    <property type="molecule type" value="Genomic_DNA"/>
</dbReference>
<evidence type="ECO:0000313" key="2">
    <source>
        <dbReference type="EMBL" id="EKM58718.1"/>
    </source>
</evidence>